<reference evidence="3 5" key="1">
    <citation type="journal article" date="2008" name="Science">
        <title>The Physcomitrella genome reveals evolutionary insights into the conquest of land by plants.</title>
        <authorList>
            <person name="Rensing S."/>
            <person name="Lang D."/>
            <person name="Zimmer A."/>
            <person name="Terry A."/>
            <person name="Salamov A."/>
            <person name="Shapiro H."/>
            <person name="Nishiyama T."/>
            <person name="Perroud P.-F."/>
            <person name="Lindquist E."/>
            <person name="Kamisugi Y."/>
            <person name="Tanahashi T."/>
            <person name="Sakakibara K."/>
            <person name="Fujita T."/>
            <person name="Oishi K."/>
            <person name="Shin-I T."/>
            <person name="Kuroki Y."/>
            <person name="Toyoda A."/>
            <person name="Suzuki Y."/>
            <person name="Hashimoto A."/>
            <person name="Yamaguchi K."/>
            <person name="Sugano A."/>
            <person name="Kohara Y."/>
            <person name="Fujiyama A."/>
            <person name="Anterola A."/>
            <person name="Aoki S."/>
            <person name="Ashton N."/>
            <person name="Barbazuk W.B."/>
            <person name="Barker E."/>
            <person name="Bennetzen J."/>
            <person name="Bezanilla M."/>
            <person name="Blankenship R."/>
            <person name="Cho S.H."/>
            <person name="Dutcher S."/>
            <person name="Estelle M."/>
            <person name="Fawcett J.A."/>
            <person name="Gundlach H."/>
            <person name="Hanada K."/>
            <person name="Heyl A."/>
            <person name="Hicks K.A."/>
            <person name="Hugh J."/>
            <person name="Lohr M."/>
            <person name="Mayer K."/>
            <person name="Melkozernov A."/>
            <person name="Murata T."/>
            <person name="Nelson D."/>
            <person name="Pils B."/>
            <person name="Prigge M."/>
            <person name="Reiss B."/>
            <person name="Renner T."/>
            <person name="Rombauts S."/>
            <person name="Rushton P."/>
            <person name="Sanderfoot A."/>
            <person name="Schween G."/>
            <person name="Shiu S.-H."/>
            <person name="Stueber K."/>
            <person name="Theodoulou F.L."/>
            <person name="Tu H."/>
            <person name="Van de Peer Y."/>
            <person name="Verrier P.J."/>
            <person name="Waters E."/>
            <person name="Wood A."/>
            <person name="Yang L."/>
            <person name="Cove D."/>
            <person name="Cuming A."/>
            <person name="Hasebe M."/>
            <person name="Lucas S."/>
            <person name="Mishler D.B."/>
            <person name="Reski R."/>
            <person name="Grigoriev I."/>
            <person name="Quatrano R.S."/>
            <person name="Boore J.L."/>
        </authorList>
    </citation>
    <scope>NUCLEOTIDE SEQUENCE [LARGE SCALE GENOMIC DNA]</scope>
    <source>
        <strain evidence="4 5">cv. Gransden 2004</strain>
    </source>
</reference>
<dbReference type="PROSITE" id="PS50969">
    <property type="entry name" value="FCP1"/>
    <property type="match status" value="1"/>
</dbReference>
<keyword evidence="5" id="KW-1185">Reference proteome</keyword>
<accession>A0A2K1IC64</accession>
<feature type="region of interest" description="Disordered" evidence="1">
    <location>
        <begin position="1275"/>
        <end position="1297"/>
    </location>
</feature>
<name>A0A2K1IC64_PHYPA</name>
<feature type="compositionally biased region" description="Polar residues" evidence="1">
    <location>
        <begin position="1021"/>
        <end position="1033"/>
    </location>
</feature>
<dbReference type="InterPro" id="IPR023214">
    <property type="entry name" value="HAD_sf"/>
</dbReference>
<dbReference type="PANTHER" id="PTHR48469:SF1">
    <property type="match status" value="1"/>
</dbReference>
<gene>
    <name evidence="3" type="ORF">PHYPA_030340</name>
</gene>
<dbReference type="Pfam" id="PF03031">
    <property type="entry name" value="NIF"/>
    <property type="match status" value="1"/>
</dbReference>
<dbReference type="GO" id="GO:0004721">
    <property type="term" value="F:phosphoprotein phosphatase activity"/>
    <property type="evidence" value="ECO:0000318"/>
    <property type="project" value="GO_Central"/>
</dbReference>
<feature type="compositionally biased region" description="Low complexity" evidence="1">
    <location>
        <begin position="223"/>
        <end position="235"/>
    </location>
</feature>
<evidence type="ECO:0000313" key="4">
    <source>
        <dbReference type="EnsemblPlants" id="Pp3c26_7110V3.1"/>
    </source>
</evidence>
<dbReference type="SUPFAM" id="SSF56784">
    <property type="entry name" value="HAD-like"/>
    <property type="match status" value="1"/>
</dbReference>
<dbReference type="Gene3D" id="3.40.50.1000">
    <property type="entry name" value="HAD superfamily/HAD-like"/>
    <property type="match status" value="1"/>
</dbReference>
<feature type="compositionally biased region" description="Acidic residues" evidence="1">
    <location>
        <begin position="970"/>
        <end position="989"/>
    </location>
</feature>
<dbReference type="EMBL" id="ABEU02000026">
    <property type="protein sequence ID" value="PNR26859.1"/>
    <property type="molecule type" value="Genomic_DNA"/>
</dbReference>
<dbReference type="InterPro" id="IPR036412">
    <property type="entry name" value="HAD-like_sf"/>
</dbReference>
<reference evidence="3 5" key="2">
    <citation type="journal article" date="2018" name="Plant J.">
        <title>The Physcomitrella patens chromosome-scale assembly reveals moss genome structure and evolution.</title>
        <authorList>
            <person name="Lang D."/>
            <person name="Ullrich K.K."/>
            <person name="Murat F."/>
            <person name="Fuchs J."/>
            <person name="Jenkins J."/>
            <person name="Haas F.B."/>
            <person name="Piednoel M."/>
            <person name="Gundlach H."/>
            <person name="Van Bel M."/>
            <person name="Meyberg R."/>
            <person name="Vives C."/>
            <person name="Morata J."/>
            <person name="Symeonidi A."/>
            <person name="Hiss M."/>
            <person name="Muchero W."/>
            <person name="Kamisugi Y."/>
            <person name="Saleh O."/>
            <person name="Blanc G."/>
            <person name="Decker E.L."/>
            <person name="van Gessel N."/>
            <person name="Grimwood J."/>
            <person name="Hayes R.D."/>
            <person name="Graham S.W."/>
            <person name="Gunter L.E."/>
            <person name="McDaniel S.F."/>
            <person name="Hoernstein S.N.W."/>
            <person name="Larsson A."/>
            <person name="Li F.W."/>
            <person name="Perroud P.F."/>
            <person name="Phillips J."/>
            <person name="Ranjan P."/>
            <person name="Rokshar D.S."/>
            <person name="Rothfels C.J."/>
            <person name="Schneider L."/>
            <person name="Shu S."/>
            <person name="Stevenson D.W."/>
            <person name="Thummler F."/>
            <person name="Tillich M."/>
            <person name="Villarreal Aguilar J.C."/>
            <person name="Widiez T."/>
            <person name="Wong G.K."/>
            <person name="Wymore A."/>
            <person name="Zhang Y."/>
            <person name="Zimmer A.D."/>
            <person name="Quatrano R.S."/>
            <person name="Mayer K.F.X."/>
            <person name="Goodstein D."/>
            <person name="Casacuberta J.M."/>
            <person name="Vandepoele K."/>
            <person name="Reski R."/>
            <person name="Cuming A.C."/>
            <person name="Tuskan G.A."/>
            <person name="Maumus F."/>
            <person name="Salse J."/>
            <person name="Schmutz J."/>
            <person name="Rensing S.A."/>
        </authorList>
    </citation>
    <scope>NUCLEOTIDE SEQUENCE [LARGE SCALE GENOMIC DNA]</scope>
    <source>
        <strain evidence="4 5">cv. Gransden 2004</strain>
    </source>
</reference>
<sequence length="1548" mass="173991">MEDIKASLSMYLDKLDWRADDDDETDLRLIYGTSWKFFDPEELEAWSLAMIPFTHDIQFLFKFKKSQAFLKLTTAERVKDVEYLDGDMILVKCVTTGVLIDPTDEYHFTVLIASKRIPFTMSPFLESLEPTEYSGEVKQLEAKIDRGDYTEKDGSPAFGKRLCTKINSLLQDFSVIKGKLEEQKLLAAPRSVRREVRAVGGSQASVDTAAPAPSSSRGKAKPRSSSAGRGSTRSSPIAPSGDRRVASSSSQVSEVQHPTLADAMTDVPSSYELQSKPDFKHITAVYKKFWSECEDAYIFGVNTKKGISIDKLIDAPTEFNIRSKEDKLVDAMVVYLMNLPDQKEEIKDGEFFVINGQHSVATSRVITDESNVVDDDVKSDFRVWSCFIVWSSDPEILRSISAYYNRINHFQMIQPSWATNILEARSVWMSMGCPENPSQVTAAGTTAGRRASDIQCRTKGFKKAMTLRFSLIDVNKSLRILRTKGTEEKLKFVNELKIITAPEPIYNLWSEIISNAAHGELYNPDSSAKFNEKENWKQQSCMLSHEYFKWLGNLSLNDLERLAKHLLNQFGENTKDWVERRKRKQLVKKELDNIDPSLGLINAEGDLIHENCKAFKTARNITSASINVLLERPGESYFAEAKQLKYKNKTCVQISPAAAEFFKVFLNHKNGFQVPYTCAYYKTYDMRTNTFSKWKDNAWNNESARDIGLGIIDLRELSGVEDDLIEQNTVPYFHQVLAALEKNRSPYFTDGKRWLFISGCGSHRLQTVDFINSHGAFTGVHIDFADYIPAKFERLGDSSVGRAPKKVILTFLQDVDARDRVQIRPKFLPPDTPMFTKPHGYNELEFRVYNTELRMEFYLWLVRKFCRPGGSIFSLWGGGKITCTAIMSSVDVFAVGGTGESGRWEEISRKALTLDRDDFLPSGYKVSAIYKSMATTPTRSRVGARLSDRFESSPSKKRRTTPVDDVLVISDEDDDKGDDHDYDPDEEKEVDEKVKIDDDDLQELDPIQPNATLPERRSRVILQSAQASDNPLSCGTPGASSSGGRRRKRKDMDSVATIMESISAILADSQRRHEQQIAEINAREDRDRAESTRLFEESRRMHEDTSRMMLQQQQQTNLLLSAFVRLNPQLPDALPAPPSQPPSLMLGNAPSQSVMSGSSSGHAEAANLSHSSAVNVSGEVAPITSQQHSPTSPAINFSIGEVSRVEAASVEPHSMERPTNLEDDTLEIAVGSDQLAFPDPDAGDEILATLSVAFVVSAKSLLESRTVISDSRSESFASSKQKVSDPPVRSEGPLEDLGRPLRSRAVDKWLNIVLDLNGILCVCEDWKSNRSTKQYSNSSALHSATIGAIMGMKAVYVRPNCLNFLAELGKIARISVWSSMKSSNIQGVVNYLFPKEMLPGLVLGQDLCTIIRFRDSSRRLTTFMVLGTHKELFLKNLDTLFSGYKGIFNSENTIIVDDSPLKHIMNDSKNVLLPNSWSNDGNGNRDTFLFRTLLPWFQRLHLACDQGLKLFREHGPNRIGQKMLCDERNRTEYNKVMELVRGSSPNYN</sequence>
<feature type="compositionally biased region" description="Low complexity" evidence="1">
    <location>
        <begin position="247"/>
        <end position="256"/>
    </location>
</feature>
<dbReference type="Gramene" id="Pp3c26_7110V3.1">
    <property type="protein sequence ID" value="Pp3c26_7110V3.1"/>
    <property type="gene ID" value="Pp3c26_7110"/>
</dbReference>
<dbReference type="PANTHER" id="PTHR48469">
    <property type="match status" value="1"/>
</dbReference>
<dbReference type="EnsemblPlants" id="Pp3c26_7110V3.1">
    <property type="protein sequence ID" value="Pp3c26_7110V3.1"/>
    <property type="gene ID" value="Pp3c26_7110"/>
</dbReference>
<proteinExistence type="predicted"/>
<protein>
    <recommendedName>
        <fullName evidence="2">FCP1 homology domain-containing protein</fullName>
    </recommendedName>
</protein>
<dbReference type="InterPro" id="IPR004274">
    <property type="entry name" value="FCP1_dom"/>
</dbReference>
<feature type="region of interest" description="Disordered" evidence="1">
    <location>
        <begin position="941"/>
        <end position="1052"/>
    </location>
</feature>
<feature type="domain" description="FCP1 homology" evidence="2">
    <location>
        <begin position="1305"/>
        <end position="1500"/>
    </location>
</feature>
<reference evidence="4" key="3">
    <citation type="submission" date="2020-12" db="UniProtKB">
        <authorList>
            <consortium name="EnsemblPlants"/>
        </authorList>
    </citation>
    <scope>IDENTIFICATION</scope>
</reference>
<dbReference type="SMART" id="SM00577">
    <property type="entry name" value="CPDc"/>
    <property type="match status" value="1"/>
</dbReference>
<feature type="region of interest" description="Disordered" evidence="1">
    <location>
        <begin position="1149"/>
        <end position="1168"/>
    </location>
</feature>
<organism evidence="3">
    <name type="scientific">Physcomitrium patens</name>
    <name type="common">Spreading-leaved earth moss</name>
    <name type="synonym">Physcomitrella patens</name>
    <dbReference type="NCBI Taxonomy" id="3218"/>
    <lineage>
        <taxon>Eukaryota</taxon>
        <taxon>Viridiplantae</taxon>
        <taxon>Streptophyta</taxon>
        <taxon>Embryophyta</taxon>
        <taxon>Bryophyta</taxon>
        <taxon>Bryophytina</taxon>
        <taxon>Bryopsida</taxon>
        <taxon>Funariidae</taxon>
        <taxon>Funariales</taxon>
        <taxon>Funariaceae</taxon>
        <taxon>Physcomitrium</taxon>
    </lineage>
</organism>
<dbReference type="STRING" id="3218.A0A2K1IC64"/>
<dbReference type="Proteomes" id="UP000006727">
    <property type="component" value="Chromosome 26"/>
</dbReference>
<dbReference type="InParanoid" id="A0A2K1IC64"/>
<evidence type="ECO:0000313" key="3">
    <source>
        <dbReference type="EMBL" id="PNR26859.1"/>
    </source>
</evidence>
<feature type="region of interest" description="Disordered" evidence="1">
    <location>
        <begin position="196"/>
        <end position="263"/>
    </location>
</feature>
<feature type="compositionally biased region" description="Low complexity" evidence="1">
    <location>
        <begin position="1151"/>
        <end position="1160"/>
    </location>
</feature>
<dbReference type="FunFam" id="3.40.50.1000:FF:000227">
    <property type="entry name" value="Predicted protein"/>
    <property type="match status" value="1"/>
</dbReference>
<evidence type="ECO:0000256" key="1">
    <source>
        <dbReference type="SAM" id="MobiDB-lite"/>
    </source>
</evidence>
<evidence type="ECO:0000313" key="5">
    <source>
        <dbReference type="Proteomes" id="UP000006727"/>
    </source>
</evidence>
<evidence type="ECO:0000259" key="2">
    <source>
        <dbReference type="PROSITE" id="PS50969"/>
    </source>
</evidence>